<dbReference type="PANTHER" id="PTHR21974:SF2">
    <property type="entry name" value="RE15880P"/>
    <property type="match status" value="1"/>
</dbReference>
<evidence type="ECO:0000313" key="4">
    <source>
        <dbReference type="Proteomes" id="UP000198287"/>
    </source>
</evidence>
<dbReference type="AlphaFoldDB" id="A0A226F2L8"/>
<keyword evidence="1" id="KW-0175">Coiled coil</keyword>
<dbReference type="OMA" id="DEVTECH"/>
<protein>
    <submittedName>
        <fullName evidence="3">Uncharacterized protein</fullName>
    </submittedName>
</protein>
<evidence type="ECO:0000256" key="2">
    <source>
        <dbReference type="SAM" id="MobiDB-lite"/>
    </source>
</evidence>
<proteinExistence type="predicted"/>
<comment type="caution">
    <text evidence="3">The sequence shown here is derived from an EMBL/GenBank/DDBJ whole genome shotgun (WGS) entry which is preliminary data.</text>
</comment>
<feature type="coiled-coil region" evidence="1">
    <location>
        <begin position="173"/>
        <end position="200"/>
    </location>
</feature>
<reference evidence="3 4" key="1">
    <citation type="submission" date="2015-12" db="EMBL/GenBank/DDBJ databases">
        <title>The genome of Folsomia candida.</title>
        <authorList>
            <person name="Faddeeva A."/>
            <person name="Derks M.F."/>
            <person name="Anvar Y."/>
            <person name="Smit S."/>
            <person name="Van Straalen N."/>
            <person name="Roelofs D."/>
        </authorList>
    </citation>
    <scope>NUCLEOTIDE SEQUENCE [LARGE SCALE GENOMIC DNA]</scope>
    <source>
        <strain evidence="3 4">VU population</strain>
        <tissue evidence="3">Whole body</tissue>
    </source>
</reference>
<feature type="compositionally biased region" description="Basic and acidic residues" evidence="2">
    <location>
        <begin position="20"/>
        <end position="43"/>
    </location>
</feature>
<organism evidence="3 4">
    <name type="scientific">Folsomia candida</name>
    <name type="common">Springtail</name>
    <dbReference type="NCBI Taxonomy" id="158441"/>
    <lineage>
        <taxon>Eukaryota</taxon>
        <taxon>Metazoa</taxon>
        <taxon>Ecdysozoa</taxon>
        <taxon>Arthropoda</taxon>
        <taxon>Hexapoda</taxon>
        <taxon>Collembola</taxon>
        <taxon>Entomobryomorpha</taxon>
        <taxon>Isotomoidea</taxon>
        <taxon>Isotomidae</taxon>
        <taxon>Proisotominae</taxon>
        <taxon>Folsomia</taxon>
    </lineage>
</organism>
<evidence type="ECO:0000256" key="1">
    <source>
        <dbReference type="SAM" id="Coils"/>
    </source>
</evidence>
<evidence type="ECO:0000313" key="3">
    <source>
        <dbReference type="EMBL" id="OXA63186.1"/>
    </source>
</evidence>
<dbReference type="GO" id="GO:0005929">
    <property type="term" value="C:cilium"/>
    <property type="evidence" value="ECO:0007669"/>
    <property type="project" value="TreeGrafter"/>
</dbReference>
<feature type="region of interest" description="Disordered" evidence="2">
    <location>
        <begin position="1"/>
        <end position="68"/>
    </location>
</feature>
<accession>A0A226F2L8</accession>
<name>A0A226F2L8_FOLCA</name>
<dbReference type="PANTHER" id="PTHR21974">
    <property type="entry name" value="RE15880P"/>
    <property type="match status" value="1"/>
</dbReference>
<dbReference type="EMBL" id="LNIX01000001">
    <property type="protein sequence ID" value="OXA63186.1"/>
    <property type="molecule type" value="Genomic_DNA"/>
</dbReference>
<feature type="compositionally biased region" description="Polar residues" evidence="2">
    <location>
        <begin position="45"/>
        <end position="68"/>
    </location>
</feature>
<dbReference type="Proteomes" id="UP000198287">
    <property type="component" value="Unassembled WGS sequence"/>
</dbReference>
<dbReference type="OrthoDB" id="6432391at2759"/>
<gene>
    <name evidence="3" type="ORF">Fcan01_03447</name>
</gene>
<sequence length="507" mass="57683">MGCDQSKVNNKAALPLSPSRMDRIITIESEQKQKGIDSTERHGRNQAQSNNNSRKPTPNPYQGVQSPVLNMDPREFEDALAEYKECDEAIRLLEREDPLTLFYIKKSHLQNILEAMDMTTTKIKGMQRAMQTEQEAEEEDGEVQNLRKVVVEYGGKDVVSKAEQEYLTSMNRLEIAATELEMLQQEKALAESEVSAFKSICKKLIALYNRQDDIAKKLTVEGTSNAEEAKLYANLAEVETKKIKISEAFQRWREARSQIIDACRQFGVALKKWREIKDDTPAKLFDMTEEIRDDLVTSLQCITNARFYIRLFELPYCSKAEMAVLEKALSFIFIDMNSAERRLHADSCYKAFHNRAVALFAWTDMTIKQVIQPESSRVRGELLAVTKQARDVRFRTIQKQFPGVSWKVTEDRVDEIDVGNSALTDPESLETFKNLDTGQLAQPPSIDEIYGKSTTGSNYKTLFFDNLTPETQSLVENGEVQQGEPMYANGVIKSHNDLKQPNGSLLK</sequence>
<keyword evidence="4" id="KW-1185">Reference proteome</keyword>